<dbReference type="RefSeq" id="WP_111536058.1">
    <property type="nucleotide sequence ID" value="NZ_QKZL01000003.1"/>
</dbReference>
<proteinExistence type="predicted"/>
<dbReference type="GO" id="GO:0004061">
    <property type="term" value="F:arylformamidase activity"/>
    <property type="evidence" value="ECO:0007669"/>
    <property type="project" value="InterPro"/>
</dbReference>
<reference evidence="2 3" key="1">
    <citation type="submission" date="2018-06" db="EMBL/GenBank/DDBJ databases">
        <title>Genomic Encyclopedia of Archaeal and Bacterial Type Strains, Phase II (KMG-II): from individual species to whole genera.</title>
        <authorList>
            <person name="Goeker M."/>
        </authorList>
    </citation>
    <scope>NUCLEOTIDE SEQUENCE [LARGE SCALE GENOMIC DNA]</scope>
    <source>
        <strain evidence="2 3">DSM 22009</strain>
    </source>
</reference>
<evidence type="ECO:0000313" key="2">
    <source>
        <dbReference type="EMBL" id="PZX18233.1"/>
    </source>
</evidence>
<protein>
    <submittedName>
        <fullName evidence="2">Kynurenine formamidase</fullName>
    </submittedName>
</protein>
<comment type="caution">
    <text evidence="2">The sequence shown here is derived from an EMBL/GenBank/DDBJ whole genome shotgun (WGS) entry which is preliminary data.</text>
</comment>
<dbReference type="PANTHER" id="PTHR31118">
    <property type="entry name" value="CYCLASE-LIKE PROTEIN 2"/>
    <property type="match status" value="1"/>
</dbReference>
<dbReference type="Gene3D" id="3.50.30.50">
    <property type="entry name" value="Putative cyclase"/>
    <property type="match status" value="1"/>
</dbReference>
<dbReference type="PANTHER" id="PTHR31118:SF12">
    <property type="entry name" value="CYCLASE-LIKE PROTEIN 2"/>
    <property type="match status" value="1"/>
</dbReference>
<organism evidence="2 3">
    <name type="scientific">Palleronia aestuarii</name>
    <dbReference type="NCBI Taxonomy" id="568105"/>
    <lineage>
        <taxon>Bacteria</taxon>
        <taxon>Pseudomonadati</taxon>
        <taxon>Pseudomonadota</taxon>
        <taxon>Alphaproteobacteria</taxon>
        <taxon>Rhodobacterales</taxon>
        <taxon>Roseobacteraceae</taxon>
        <taxon>Palleronia</taxon>
    </lineage>
</organism>
<dbReference type="SUPFAM" id="SSF102198">
    <property type="entry name" value="Putative cyclase"/>
    <property type="match status" value="1"/>
</dbReference>
<gene>
    <name evidence="2" type="ORF">LX81_00862</name>
</gene>
<keyword evidence="1" id="KW-0732">Signal</keyword>
<dbReference type="AlphaFoldDB" id="A0A2W7NFG3"/>
<dbReference type="EMBL" id="QKZL01000003">
    <property type="protein sequence ID" value="PZX18233.1"/>
    <property type="molecule type" value="Genomic_DNA"/>
</dbReference>
<feature type="signal peptide" evidence="1">
    <location>
        <begin position="1"/>
        <end position="19"/>
    </location>
</feature>
<sequence length="260" mass="27297">MIRYALAASAVCLACPALAQDLSTGTWIDLTHTLNEEAVFWPTAEMFEQETVAEGETEGGYYYSAYKFSASEHGGTHLDAPIHFAEGGDSADEVPIERLIGPAFVIDVTAQAAEDVDYRVTAADIEAFEAEHGEIPEGAIVLLNTGRAGLYPDREQYMGTAARGADAVADLHFPGLGEDGAALLVERGIGAVGLDTPSIDYGQSTDFAAHVELMTNGIPAFENVADMSALPPTGAFVVALPVKMEGGSGGPLRIVAHLPE</sequence>
<evidence type="ECO:0000313" key="3">
    <source>
        <dbReference type="Proteomes" id="UP000248916"/>
    </source>
</evidence>
<accession>A0A2W7NFG3</accession>
<dbReference type="GO" id="GO:0019441">
    <property type="term" value="P:L-tryptophan catabolic process to kynurenine"/>
    <property type="evidence" value="ECO:0007669"/>
    <property type="project" value="InterPro"/>
</dbReference>
<keyword evidence="3" id="KW-1185">Reference proteome</keyword>
<feature type="chain" id="PRO_5016164737" evidence="1">
    <location>
        <begin position="20"/>
        <end position="260"/>
    </location>
</feature>
<dbReference type="Pfam" id="PF04199">
    <property type="entry name" value="Cyclase"/>
    <property type="match status" value="1"/>
</dbReference>
<name>A0A2W7NFG3_9RHOB</name>
<evidence type="ECO:0000256" key="1">
    <source>
        <dbReference type="SAM" id="SignalP"/>
    </source>
</evidence>
<dbReference type="InterPro" id="IPR037175">
    <property type="entry name" value="KFase_sf"/>
</dbReference>
<dbReference type="OrthoDB" id="9777007at2"/>
<dbReference type="Proteomes" id="UP000248916">
    <property type="component" value="Unassembled WGS sequence"/>
</dbReference>
<dbReference type="InterPro" id="IPR007325">
    <property type="entry name" value="KFase/CYL"/>
</dbReference>